<dbReference type="RefSeq" id="WP_101250091.1">
    <property type="nucleotide sequence ID" value="NZ_PIUM01000006.1"/>
</dbReference>
<accession>A0A2N3PXM3</accession>
<dbReference type="SUPFAM" id="SSF52540">
    <property type="entry name" value="P-loop containing nucleoside triphosphate hydrolases"/>
    <property type="match status" value="1"/>
</dbReference>
<sequence>MSVEQVVLDKKLIFTVTAGRTGTSYLTKLLEAVPTVSAHHEPKPNYVDVLRRVQSNPYMAYDFLFKQKIPAIRECPGEVYAETSHLICKGFIEPMIRMGLRPALIILRRPPREVAWSYILRDCVPAWSTLGIAYLLDPRDPGVMPLLRWETASAYQLCFWYALEMERRQRHYAKLAEDLGLPVFDVTNRELNDWLIFSEMLDTLDLPITDKIRRAHAAISKKHHNQNPKQMDLPIDDSLATQEEDIWDAVSHYEPFLRDHVTHRYATLSQAA</sequence>
<evidence type="ECO:0000313" key="1">
    <source>
        <dbReference type="EMBL" id="PKU25164.1"/>
    </source>
</evidence>
<protein>
    <recommendedName>
        <fullName evidence="3">Sulfotransferase domain-containing protein</fullName>
    </recommendedName>
</protein>
<dbReference type="Proteomes" id="UP000233293">
    <property type="component" value="Unassembled WGS sequence"/>
</dbReference>
<dbReference type="OrthoDB" id="288532at2"/>
<evidence type="ECO:0008006" key="3">
    <source>
        <dbReference type="Google" id="ProtNLM"/>
    </source>
</evidence>
<comment type="caution">
    <text evidence="1">The sequence shown here is derived from an EMBL/GenBank/DDBJ whole genome shotgun (WGS) entry which is preliminary data.</text>
</comment>
<keyword evidence="2" id="KW-1185">Reference proteome</keyword>
<proteinExistence type="predicted"/>
<dbReference type="Gene3D" id="3.40.50.300">
    <property type="entry name" value="P-loop containing nucleotide triphosphate hydrolases"/>
    <property type="match status" value="1"/>
</dbReference>
<name>A0A2N3PXM3_9PROT</name>
<dbReference type="AlphaFoldDB" id="A0A2N3PXM3"/>
<gene>
    <name evidence="1" type="ORF">CWS72_08190</name>
</gene>
<reference evidence="2" key="1">
    <citation type="submission" date="2017-12" db="EMBL/GenBank/DDBJ databases">
        <title>Draft genome sequence of Telmatospirillum siberiense 26-4b1T, an acidotolerant peatland alphaproteobacterium potentially involved in sulfur cycling.</title>
        <authorList>
            <person name="Hausmann B."/>
            <person name="Pjevac P."/>
            <person name="Schreck K."/>
            <person name="Herbold C.W."/>
            <person name="Daims H."/>
            <person name="Wagner M."/>
            <person name="Pester M."/>
            <person name="Loy A."/>
        </authorList>
    </citation>
    <scope>NUCLEOTIDE SEQUENCE [LARGE SCALE GENOMIC DNA]</scope>
    <source>
        <strain evidence="2">26-4b1</strain>
    </source>
</reference>
<dbReference type="EMBL" id="PIUM01000006">
    <property type="protein sequence ID" value="PKU25164.1"/>
    <property type="molecule type" value="Genomic_DNA"/>
</dbReference>
<evidence type="ECO:0000313" key="2">
    <source>
        <dbReference type="Proteomes" id="UP000233293"/>
    </source>
</evidence>
<organism evidence="1 2">
    <name type="scientific">Telmatospirillum siberiense</name>
    <dbReference type="NCBI Taxonomy" id="382514"/>
    <lineage>
        <taxon>Bacteria</taxon>
        <taxon>Pseudomonadati</taxon>
        <taxon>Pseudomonadota</taxon>
        <taxon>Alphaproteobacteria</taxon>
        <taxon>Rhodospirillales</taxon>
        <taxon>Rhodospirillaceae</taxon>
        <taxon>Telmatospirillum</taxon>
    </lineage>
</organism>
<dbReference type="InterPro" id="IPR027417">
    <property type="entry name" value="P-loop_NTPase"/>
</dbReference>